<feature type="transmembrane region" description="Helical" evidence="12">
    <location>
        <begin position="470"/>
        <end position="491"/>
    </location>
</feature>
<dbReference type="InterPro" id="IPR042486">
    <property type="entry name" value="Arabino_trans_C_2"/>
</dbReference>
<sequence>MSTDTSPQTGPQTAEELASSSVTDTGANHRVARLVASVAGLLGVLLAIATPLLPVDQTTAQLNWPQNGTFGSVDAPLIGYVATDLNITVPCDAAAGLAGPGNAGKTVLLSTVPKQAPKAVDRGLLIVRANNDLVLVVRNVPVVTAPLSEVLSPACQRLTFTAHAEKVTAEFVGLTQGPNAEHPGSPLRGEKSGYDFRPQIVGVFTDLSGPAPAGLHFSATIDTRYSSSPTPLKMAAMILGLVLTAAALIALHILDTADGTRHRRFLPARWWSIGGLDALVIGVLVWWHFVGANTSDDGYILTMARVSEHAGYMANYYRWFGTPEAPFGWYYDLLALWAHVSTTSVWMRLPTLVMALTCWWVISREVMPRLGHAVKQNRAAAWTAAGMFLAVWLPLDNGLRPEPIIALGILLTWCSVERAVATSRLLPVAIACIIGALTLFSGPTGIASIGALLVAIGPLRTILHRRSTRFGALPLVAPLLAAATVTAILIFRDQTLTGEIQASMLKRAVGPSLSWFDEHIRYERLFMASPDGSVARRFAVLALVLALGVTVAMSLRKGRIPGTAAGPSRRIVGITIISFAAMMFTPTKWTHHFGVFAGLAGPLGALAAVAVTAVAMRSRRNRTVYAAVVLFLVALSFASVNGWWYVSNFGVPWSNEFPAWHYAFATALLGLTAAVLLLAAWFHFVAPENGPPRTRLGVRVAGIIQSPLAIATWVLVVFEVASLTLAMTDQYPAWSVGRSNLQALTGKSCGLAEDVLVEQEPNAGMLAPVNASVADAVGAGLSEGFTPNGIPADVRADPVMERPGDRSFVNDEEKTGSNQAGTEGGTTPAPGVNGSSAQLPFNLDPARTPVLGSWRSGIQIPAHLRSSWYRLPARDKAGPLLVVSAAGRFDPREVQVQWATDDQAAGGHPGGSFQFADVGASPAWRNLRLPLSAIPSSATQIRLVADDEDLAPQHWIALTPPRIPQLRTLQDVVGSADPVFLDWLVGLAFPCQRPFGHQNGVDETPRWRILPDRFGAEANSPVMDNNGGGPLGVTELLVKATTMATYLRDDWSRDWGSLQRLTPYYPDAQPAHLLLGTATRSGLWGPAPLRKT</sequence>
<keyword evidence="6" id="KW-0808">Transferase</keyword>
<reference evidence="16 17" key="1">
    <citation type="submission" date="2018-06" db="EMBL/GenBank/DDBJ databases">
        <title>NTM in soil in Japan.</title>
        <authorList>
            <person name="Ohya K."/>
        </authorList>
    </citation>
    <scope>NUCLEOTIDE SEQUENCE [LARGE SCALE GENOMIC DNA]</scope>
    <source>
        <strain evidence="16 17">GF76</strain>
    </source>
</reference>
<comment type="subcellular location">
    <subcellularLocation>
        <location evidence="2">Cell membrane</location>
        <topology evidence="2">Multi-pass membrane protein</topology>
    </subcellularLocation>
</comment>
<organism evidence="16 17">
    <name type="scientific">Mycobacterium colombiense</name>
    <dbReference type="NCBI Taxonomy" id="339268"/>
    <lineage>
        <taxon>Bacteria</taxon>
        <taxon>Bacillati</taxon>
        <taxon>Actinomycetota</taxon>
        <taxon>Actinomycetes</taxon>
        <taxon>Mycobacteriales</taxon>
        <taxon>Mycobacteriaceae</taxon>
        <taxon>Mycobacterium</taxon>
        <taxon>Mycobacterium avium complex (MAC)</taxon>
    </lineage>
</organism>
<feature type="region of interest" description="Disordered" evidence="11">
    <location>
        <begin position="788"/>
        <end position="835"/>
    </location>
</feature>
<evidence type="ECO:0000259" key="13">
    <source>
        <dbReference type="Pfam" id="PF04602"/>
    </source>
</evidence>
<keyword evidence="9 12" id="KW-0472">Membrane</keyword>
<evidence type="ECO:0000256" key="1">
    <source>
        <dbReference type="ARBA" id="ARBA00003001"/>
    </source>
</evidence>
<keyword evidence="4" id="KW-1003">Cell membrane</keyword>
<evidence type="ECO:0000256" key="7">
    <source>
        <dbReference type="ARBA" id="ARBA00022692"/>
    </source>
</evidence>
<gene>
    <name evidence="16" type="ORF">DQP58_04485</name>
</gene>
<dbReference type="InterPro" id="IPR032731">
    <property type="entry name" value="Arabino_trans_C"/>
</dbReference>
<dbReference type="GO" id="GO:0052636">
    <property type="term" value="F:arabinosyltransferase activity"/>
    <property type="evidence" value="ECO:0007669"/>
    <property type="project" value="InterPro"/>
</dbReference>
<keyword evidence="5" id="KW-0328">Glycosyltransferase</keyword>
<feature type="domain" description="Arabinosyltransferas concanavalin like" evidence="15">
    <location>
        <begin position="57"/>
        <end position="224"/>
    </location>
</feature>
<dbReference type="InterPro" id="IPR027451">
    <property type="entry name" value="EmbABC_dom1"/>
</dbReference>
<keyword evidence="8 12" id="KW-1133">Transmembrane helix</keyword>
<feature type="transmembrane region" description="Helical" evidence="12">
    <location>
        <begin position="34"/>
        <end position="53"/>
    </location>
</feature>
<evidence type="ECO:0000259" key="14">
    <source>
        <dbReference type="Pfam" id="PF14896"/>
    </source>
</evidence>
<dbReference type="Pfam" id="PF17689">
    <property type="entry name" value="Arabino_trans_N"/>
    <property type="match status" value="1"/>
</dbReference>
<accession>A0A329KVV8</accession>
<dbReference type="Pfam" id="PF14896">
    <property type="entry name" value="Arabino_trans_C"/>
    <property type="match status" value="1"/>
</dbReference>
<dbReference type="GO" id="GO:0071555">
    <property type="term" value="P:cell wall organization"/>
    <property type="evidence" value="ECO:0007669"/>
    <property type="project" value="UniProtKB-KW"/>
</dbReference>
<evidence type="ECO:0000256" key="3">
    <source>
        <dbReference type="ARBA" id="ARBA00008195"/>
    </source>
</evidence>
<keyword evidence="7 12" id="KW-0812">Transmembrane</keyword>
<evidence type="ECO:0000313" key="17">
    <source>
        <dbReference type="Proteomes" id="UP000250347"/>
    </source>
</evidence>
<dbReference type="Gene3D" id="2.60.120.940">
    <property type="entry name" value="EmbC, C-terminal domain, subdomain 2"/>
    <property type="match status" value="1"/>
</dbReference>
<evidence type="ECO:0000256" key="12">
    <source>
        <dbReference type="SAM" id="Phobius"/>
    </source>
</evidence>
<evidence type="ECO:0000313" key="16">
    <source>
        <dbReference type="EMBL" id="RAU98722.1"/>
    </source>
</evidence>
<feature type="domain" description="Arabinosyltransferase C-terminal" evidence="14">
    <location>
        <begin position="720"/>
        <end position="1090"/>
    </location>
</feature>
<evidence type="ECO:0000256" key="10">
    <source>
        <dbReference type="ARBA" id="ARBA00023316"/>
    </source>
</evidence>
<proteinExistence type="inferred from homology"/>
<feature type="transmembrane region" description="Helical" evidence="12">
    <location>
        <begin position="659"/>
        <end position="684"/>
    </location>
</feature>
<feature type="transmembrane region" description="Helical" evidence="12">
    <location>
        <begin position="623"/>
        <end position="647"/>
    </location>
</feature>
<comment type="similarity">
    <text evidence="3">Belongs to the emb family.</text>
</comment>
<evidence type="ECO:0000256" key="8">
    <source>
        <dbReference type="ARBA" id="ARBA00022989"/>
    </source>
</evidence>
<evidence type="ECO:0000256" key="6">
    <source>
        <dbReference type="ARBA" id="ARBA00022679"/>
    </source>
</evidence>
<dbReference type="EMBL" id="QMEU01000007">
    <property type="protein sequence ID" value="RAU98722.1"/>
    <property type="molecule type" value="Genomic_DNA"/>
</dbReference>
<comment type="function">
    <text evidence="1">Arabinosyl transferase responsible for the polymerization of arabinose into the arabinan of arabinogalactan.</text>
</comment>
<keyword evidence="10" id="KW-0961">Cell wall biogenesis/degradation</keyword>
<feature type="transmembrane region" description="Helical" evidence="12">
    <location>
        <begin position="266"/>
        <end position="289"/>
    </location>
</feature>
<feature type="transmembrane region" description="Helical" evidence="12">
    <location>
        <begin position="696"/>
        <end position="718"/>
    </location>
</feature>
<dbReference type="GO" id="GO:0071766">
    <property type="term" value="P:Actinobacterium-type cell wall biogenesis"/>
    <property type="evidence" value="ECO:0007669"/>
    <property type="project" value="InterPro"/>
</dbReference>
<protein>
    <submittedName>
        <fullName evidence="16">Arabinosyltransferase</fullName>
    </submittedName>
</protein>
<feature type="region of interest" description="Disordered" evidence="11">
    <location>
        <begin position="1"/>
        <end position="22"/>
    </location>
</feature>
<dbReference type="AlphaFoldDB" id="A0A329KVV8"/>
<feature type="transmembrane region" description="Helical" evidence="12">
    <location>
        <begin position="567"/>
        <end position="587"/>
    </location>
</feature>
<dbReference type="InterPro" id="IPR040920">
    <property type="entry name" value="Arabino_trans_N"/>
</dbReference>
<dbReference type="Gene3D" id="2.60.120.610">
    <property type="entry name" value="arabinofuranosyltransferase like domain"/>
    <property type="match status" value="1"/>
</dbReference>
<feature type="compositionally biased region" description="Basic and acidic residues" evidence="11">
    <location>
        <begin position="794"/>
        <end position="815"/>
    </location>
</feature>
<dbReference type="Pfam" id="PF04602">
    <property type="entry name" value="Arabinose_trans"/>
    <property type="match status" value="1"/>
</dbReference>
<evidence type="ECO:0000256" key="5">
    <source>
        <dbReference type="ARBA" id="ARBA00022676"/>
    </source>
</evidence>
<dbReference type="InterPro" id="IPR007680">
    <property type="entry name" value="Arabino_trans_central"/>
</dbReference>
<feature type="transmembrane region" description="Helical" evidence="12">
    <location>
        <begin position="593"/>
        <end position="616"/>
    </location>
</feature>
<feature type="transmembrane region" description="Helical" evidence="12">
    <location>
        <begin position="534"/>
        <end position="555"/>
    </location>
</feature>
<evidence type="ECO:0000256" key="4">
    <source>
        <dbReference type="ARBA" id="ARBA00022475"/>
    </source>
</evidence>
<evidence type="ECO:0000259" key="15">
    <source>
        <dbReference type="Pfam" id="PF17689"/>
    </source>
</evidence>
<feature type="domain" description="Arabinofuranosyltransferase central" evidence="13">
    <location>
        <begin position="228"/>
        <end position="684"/>
    </location>
</feature>
<dbReference type="Gene3D" id="3.40.190.160">
    <property type="match status" value="1"/>
</dbReference>
<dbReference type="Proteomes" id="UP000250347">
    <property type="component" value="Unassembled WGS sequence"/>
</dbReference>
<feature type="transmembrane region" description="Helical" evidence="12">
    <location>
        <begin position="345"/>
        <end position="367"/>
    </location>
</feature>
<dbReference type="RefSeq" id="WP_112707298.1">
    <property type="nucleotide sequence ID" value="NZ_QMEU01000007.1"/>
</dbReference>
<feature type="transmembrane region" description="Helical" evidence="12">
    <location>
        <begin position="425"/>
        <end position="458"/>
    </location>
</feature>
<evidence type="ECO:0000256" key="11">
    <source>
        <dbReference type="SAM" id="MobiDB-lite"/>
    </source>
</evidence>
<feature type="transmembrane region" description="Helical" evidence="12">
    <location>
        <begin position="234"/>
        <end position="254"/>
    </location>
</feature>
<name>A0A329KVV8_9MYCO</name>
<evidence type="ECO:0000256" key="2">
    <source>
        <dbReference type="ARBA" id="ARBA00004651"/>
    </source>
</evidence>
<comment type="caution">
    <text evidence="16">The sequence shown here is derived from an EMBL/GenBank/DDBJ whole genome shotgun (WGS) entry which is preliminary data.</text>
</comment>
<evidence type="ECO:0000256" key="9">
    <source>
        <dbReference type="ARBA" id="ARBA00023136"/>
    </source>
</evidence>
<dbReference type="GO" id="GO:0005886">
    <property type="term" value="C:plasma membrane"/>
    <property type="evidence" value="ECO:0007669"/>
    <property type="project" value="UniProtKB-SubCell"/>
</dbReference>